<evidence type="ECO:0000313" key="2">
    <source>
        <dbReference type="EMBL" id="MER7184512.1"/>
    </source>
</evidence>
<dbReference type="Pfam" id="PF08670">
    <property type="entry name" value="MEKHLA"/>
    <property type="match status" value="1"/>
</dbReference>
<dbReference type="InterPro" id="IPR035965">
    <property type="entry name" value="PAS-like_dom_sf"/>
</dbReference>
<dbReference type="SUPFAM" id="SSF55785">
    <property type="entry name" value="PYP-like sensor domain (PAS domain)"/>
    <property type="match status" value="1"/>
</dbReference>
<proteinExistence type="predicted"/>
<protein>
    <submittedName>
        <fullName evidence="2">MEKHLA domain-containing protein</fullName>
    </submittedName>
</protein>
<dbReference type="RefSeq" id="WP_350786702.1">
    <property type="nucleotide sequence ID" value="NZ_JBEPEK010000340.1"/>
</dbReference>
<comment type="caution">
    <text evidence="2">The sequence shown here is derived from an EMBL/GenBank/DDBJ whole genome shotgun (WGS) entry which is preliminary data.</text>
</comment>
<reference evidence="2 3" key="1">
    <citation type="submission" date="2024-06" db="EMBL/GenBank/DDBJ databases">
        <title>The Natural Products Discovery Center: Release of the First 8490 Sequenced Strains for Exploring Actinobacteria Biosynthetic Diversity.</title>
        <authorList>
            <person name="Kalkreuter E."/>
            <person name="Kautsar S.A."/>
            <person name="Yang D."/>
            <person name="Bader C.D."/>
            <person name="Teijaro C.N."/>
            <person name="Fluegel L."/>
            <person name="Davis C.M."/>
            <person name="Simpson J.R."/>
            <person name="Lauterbach L."/>
            <person name="Steele A.D."/>
            <person name="Gui C."/>
            <person name="Meng S."/>
            <person name="Li G."/>
            <person name="Viehrig K."/>
            <person name="Ye F."/>
            <person name="Su P."/>
            <person name="Kiefer A.F."/>
            <person name="Nichols A."/>
            <person name="Cepeda A.J."/>
            <person name="Yan W."/>
            <person name="Fan B."/>
            <person name="Jiang Y."/>
            <person name="Adhikari A."/>
            <person name="Zheng C.-J."/>
            <person name="Schuster L."/>
            <person name="Cowan T.M."/>
            <person name="Smanski M.J."/>
            <person name="Chevrette M.G."/>
            <person name="De Carvalho L.P.S."/>
            <person name="Shen B."/>
        </authorList>
    </citation>
    <scope>NUCLEOTIDE SEQUENCE [LARGE SCALE GENOMIC DNA]</scope>
    <source>
        <strain evidence="2 3">NPDC000234</strain>
    </source>
</reference>
<gene>
    <name evidence="2" type="ORF">ABT404_34475</name>
</gene>
<dbReference type="EMBL" id="JBEPEK010000340">
    <property type="protein sequence ID" value="MER7184512.1"/>
    <property type="molecule type" value="Genomic_DNA"/>
</dbReference>
<dbReference type="Gene3D" id="3.30.450.20">
    <property type="entry name" value="PAS domain"/>
    <property type="match status" value="1"/>
</dbReference>
<evidence type="ECO:0000313" key="3">
    <source>
        <dbReference type="Proteomes" id="UP001474181"/>
    </source>
</evidence>
<evidence type="ECO:0000259" key="1">
    <source>
        <dbReference type="Pfam" id="PF08670"/>
    </source>
</evidence>
<organism evidence="2 3">
    <name type="scientific">Streptomyces hyaluromycini</name>
    <dbReference type="NCBI Taxonomy" id="1377993"/>
    <lineage>
        <taxon>Bacteria</taxon>
        <taxon>Bacillati</taxon>
        <taxon>Actinomycetota</taxon>
        <taxon>Actinomycetes</taxon>
        <taxon>Kitasatosporales</taxon>
        <taxon>Streptomycetaceae</taxon>
        <taxon>Streptomyces</taxon>
    </lineage>
</organism>
<dbReference type="InterPro" id="IPR013978">
    <property type="entry name" value="MEKHLA"/>
</dbReference>
<dbReference type="Proteomes" id="UP001474181">
    <property type="component" value="Unassembled WGS sequence"/>
</dbReference>
<feature type="domain" description="MEKHLA" evidence="1">
    <location>
        <begin position="15"/>
        <end position="156"/>
    </location>
</feature>
<keyword evidence="3" id="KW-1185">Reference proteome</keyword>
<accession>A0ABV1X669</accession>
<sequence length="158" mass="17419">MVTAHDAEYSRSPAFAQLLLSSHERLTGTPLCPTAFQDAGEAARWLYGSAPFGLLAHGAGPDPVFIYANTTAQKCFEYPWEEFVRLPSRLSADPDAQGDRDAFVRSVATRGYASGYRGVRIAGSGRRFWIEDVTMWNLLEPDGTCHGQAAVFRSWSEI</sequence>
<name>A0ABV1X669_9ACTN</name>